<dbReference type="Pfam" id="PF00126">
    <property type="entry name" value="HTH_1"/>
    <property type="match status" value="1"/>
</dbReference>
<dbReference type="EMBL" id="JAFCLK010000006">
    <property type="protein sequence ID" value="MBR1135588.1"/>
    <property type="molecule type" value="Genomic_DNA"/>
</dbReference>
<dbReference type="PROSITE" id="PS50931">
    <property type="entry name" value="HTH_LYSR"/>
    <property type="match status" value="1"/>
</dbReference>
<evidence type="ECO:0000256" key="1">
    <source>
        <dbReference type="ARBA" id="ARBA00003502"/>
    </source>
</evidence>
<feature type="domain" description="HTH lysR-type" evidence="6">
    <location>
        <begin position="3"/>
        <end position="60"/>
    </location>
</feature>
<name>A0ABS5G2P6_9BRAD</name>
<keyword evidence="5" id="KW-0804">Transcription</keyword>
<evidence type="ECO:0000256" key="5">
    <source>
        <dbReference type="ARBA" id="ARBA00023163"/>
    </source>
</evidence>
<evidence type="ECO:0000259" key="6">
    <source>
        <dbReference type="PROSITE" id="PS50931"/>
    </source>
</evidence>
<accession>A0ABS5G2P6</accession>
<comment type="function">
    <text evidence="1">NodD regulates the expression of the nodABCFE genes which encode other nodulation proteins. NodD is also a negative regulator of its own expression. Binds flavonoids as inducers.</text>
</comment>
<keyword evidence="3" id="KW-0805">Transcription regulation</keyword>
<dbReference type="InterPro" id="IPR036390">
    <property type="entry name" value="WH_DNA-bd_sf"/>
</dbReference>
<comment type="similarity">
    <text evidence="2">Belongs to the LysR transcriptional regulatory family.</text>
</comment>
<evidence type="ECO:0000256" key="4">
    <source>
        <dbReference type="ARBA" id="ARBA00023125"/>
    </source>
</evidence>
<evidence type="ECO:0000313" key="8">
    <source>
        <dbReference type="Proteomes" id="UP001314635"/>
    </source>
</evidence>
<dbReference type="Pfam" id="PF03466">
    <property type="entry name" value="LysR_substrate"/>
    <property type="match status" value="1"/>
</dbReference>
<dbReference type="Gene3D" id="3.40.190.290">
    <property type="match status" value="1"/>
</dbReference>
<dbReference type="Gene3D" id="1.10.10.10">
    <property type="entry name" value="Winged helix-like DNA-binding domain superfamily/Winged helix DNA-binding domain"/>
    <property type="match status" value="1"/>
</dbReference>
<dbReference type="InterPro" id="IPR000847">
    <property type="entry name" value="LysR_HTH_N"/>
</dbReference>
<dbReference type="RefSeq" id="WP_012042328.1">
    <property type="nucleotide sequence ID" value="NZ_JABFDP010000002.1"/>
</dbReference>
<keyword evidence="4" id="KW-0238">DNA-binding</keyword>
<dbReference type="SUPFAM" id="SSF46785">
    <property type="entry name" value="Winged helix' DNA-binding domain"/>
    <property type="match status" value="1"/>
</dbReference>
<dbReference type="InterPro" id="IPR005119">
    <property type="entry name" value="LysR_subst-bd"/>
</dbReference>
<keyword evidence="8" id="KW-1185">Reference proteome</keyword>
<protein>
    <submittedName>
        <fullName evidence="7">LysR family transcriptional regulator</fullName>
    </submittedName>
</protein>
<sequence length="298" mass="32321">MPLNLRQIEVFRAIMISGSISGAARLLSVSQPAISRLLAYTEDGLKLKLFERISGRVQPTPEAKRLFAEVEHIHRGVARINDLADELRAGGTGTIRVVASPSAGHSMVPEALARLRSRFPDLRVEFESLTLLEIVNRVGTARADLGITVLPVDEPTVAVETIAEGALHVIMPVDHALTRLRSIRPKDIAPYPLVGFGPQTPYGHIVAQALAGGSPEPTTIVRYTPDACAMVRAGAGLAVVDEFVLRGRAWPDLAARPLAPKIPMRAYLLTPRFEPLSRNATALADILRGRDRKAPVKR</sequence>
<dbReference type="PANTHER" id="PTHR30427">
    <property type="entry name" value="TRANSCRIPTIONAL ACTIVATOR PROTEIN LYSR"/>
    <property type="match status" value="1"/>
</dbReference>
<evidence type="ECO:0000313" key="7">
    <source>
        <dbReference type="EMBL" id="MBR1135588.1"/>
    </source>
</evidence>
<dbReference type="SUPFAM" id="SSF53850">
    <property type="entry name" value="Periplasmic binding protein-like II"/>
    <property type="match status" value="1"/>
</dbReference>
<dbReference type="PANTHER" id="PTHR30427:SF1">
    <property type="entry name" value="TRANSCRIPTIONAL ACTIVATOR PROTEIN LYSR"/>
    <property type="match status" value="1"/>
</dbReference>
<gene>
    <name evidence="7" type="ORF">JQ619_07415</name>
</gene>
<organism evidence="7 8">
    <name type="scientific">Bradyrhizobium denitrificans</name>
    <dbReference type="NCBI Taxonomy" id="2734912"/>
    <lineage>
        <taxon>Bacteria</taxon>
        <taxon>Pseudomonadati</taxon>
        <taxon>Pseudomonadota</taxon>
        <taxon>Alphaproteobacteria</taxon>
        <taxon>Hyphomicrobiales</taxon>
        <taxon>Nitrobacteraceae</taxon>
        <taxon>Bradyrhizobium</taxon>
    </lineage>
</organism>
<reference evidence="8" key="1">
    <citation type="journal article" date="2021" name="ISME J.">
        <title>Evolutionary origin and ecological implication of a unique nif island in free-living Bradyrhizobium lineages.</title>
        <authorList>
            <person name="Tao J."/>
        </authorList>
    </citation>
    <scope>NUCLEOTIDE SEQUENCE [LARGE SCALE GENOMIC DNA]</scope>
    <source>
        <strain evidence="8">SZCCT0094</strain>
    </source>
</reference>
<evidence type="ECO:0000256" key="2">
    <source>
        <dbReference type="ARBA" id="ARBA00009437"/>
    </source>
</evidence>
<proteinExistence type="inferred from homology"/>
<dbReference type="InterPro" id="IPR036388">
    <property type="entry name" value="WH-like_DNA-bd_sf"/>
</dbReference>
<dbReference type="Proteomes" id="UP001314635">
    <property type="component" value="Unassembled WGS sequence"/>
</dbReference>
<comment type="caution">
    <text evidence="7">The sequence shown here is derived from an EMBL/GenBank/DDBJ whole genome shotgun (WGS) entry which is preliminary data.</text>
</comment>
<evidence type="ECO:0000256" key="3">
    <source>
        <dbReference type="ARBA" id="ARBA00023015"/>
    </source>
</evidence>